<feature type="chain" id="PRO_5034265786" description="Ig-like domain-containing protein" evidence="3">
    <location>
        <begin position="29"/>
        <end position="146"/>
    </location>
</feature>
<dbReference type="InterPro" id="IPR003599">
    <property type="entry name" value="Ig_sub"/>
</dbReference>
<dbReference type="Proteomes" id="UP000694621">
    <property type="component" value="Unplaced"/>
</dbReference>
<dbReference type="PROSITE" id="PS50835">
    <property type="entry name" value="IG_LIKE"/>
    <property type="match status" value="1"/>
</dbReference>
<dbReference type="GO" id="GO:0007166">
    <property type="term" value="P:cell surface receptor signaling pathway"/>
    <property type="evidence" value="ECO:0007669"/>
    <property type="project" value="TreeGrafter"/>
</dbReference>
<proteinExistence type="predicted"/>
<dbReference type="InterPro" id="IPR050413">
    <property type="entry name" value="TCR_beta_variable"/>
</dbReference>
<dbReference type="InterPro" id="IPR013106">
    <property type="entry name" value="Ig_V-set"/>
</dbReference>
<evidence type="ECO:0000313" key="6">
    <source>
        <dbReference type="Proteomes" id="UP000694621"/>
    </source>
</evidence>
<accession>A0A8B9L2S2</accession>
<dbReference type="Gene3D" id="2.60.40.10">
    <property type="entry name" value="Immunoglobulins"/>
    <property type="match status" value="1"/>
</dbReference>
<reference evidence="5" key="1">
    <citation type="submission" date="2025-08" db="UniProtKB">
        <authorList>
            <consortium name="Ensembl"/>
        </authorList>
    </citation>
    <scope>IDENTIFICATION</scope>
</reference>
<feature type="signal peptide" evidence="3">
    <location>
        <begin position="1"/>
        <end position="28"/>
    </location>
</feature>
<name>A0A8B9L2S2_ASTMX</name>
<organism evidence="5 6">
    <name type="scientific">Astyanax mexicanus</name>
    <name type="common">Blind cave fish</name>
    <name type="synonym">Astyanax fasciatus mexicanus</name>
    <dbReference type="NCBI Taxonomy" id="7994"/>
    <lineage>
        <taxon>Eukaryota</taxon>
        <taxon>Metazoa</taxon>
        <taxon>Chordata</taxon>
        <taxon>Craniata</taxon>
        <taxon>Vertebrata</taxon>
        <taxon>Euteleostomi</taxon>
        <taxon>Actinopterygii</taxon>
        <taxon>Neopterygii</taxon>
        <taxon>Teleostei</taxon>
        <taxon>Ostariophysi</taxon>
        <taxon>Characiformes</taxon>
        <taxon>Characoidei</taxon>
        <taxon>Acestrorhamphidae</taxon>
        <taxon>Acestrorhamphinae</taxon>
        <taxon>Astyanax</taxon>
    </lineage>
</organism>
<feature type="domain" description="Ig-like" evidence="4">
    <location>
        <begin position="28"/>
        <end position="141"/>
    </location>
</feature>
<evidence type="ECO:0000256" key="2">
    <source>
        <dbReference type="ARBA" id="ARBA00022859"/>
    </source>
</evidence>
<keyword evidence="1 3" id="KW-0732">Signal</keyword>
<dbReference type="InterPro" id="IPR007110">
    <property type="entry name" value="Ig-like_dom"/>
</dbReference>
<dbReference type="Ensembl" id="ENSAMXT00005050270.1">
    <property type="protein sequence ID" value="ENSAMXP00005046277.1"/>
    <property type="gene ID" value="ENSAMXG00005021320.1"/>
</dbReference>
<dbReference type="AlphaFoldDB" id="A0A8B9L2S2"/>
<dbReference type="Pfam" id="PF07686">
    <property type="entry name" value="V-set"/>
    <property type="match status" value="1"/>
</dbReference>
<dbReference type="SMART" id="SM00406">
    <property type="entry name" value="IGv"/>
    <property type="match status" value="1"/>
</dbReference>
<dbReference type="InterPro" id="IPR036179">
    <property type="entry name" value="Ig-like_dom_sf"/>
</dbReference>
<sequence>LHQQQSLIIMRRHIFIFLAVILSASGNSQVFTQYEHKGMSLIINPGDNQGLNCSHSIPSYFMILWYQKFPGNTSLNLIGYVTNTNPTVESSFKDRFTVSGNGAKQSTLHLGKLKAEDSAVYYCAASQTQCFKSPPSNTKTSCLQLY</sequence>
<dbReference type="PANTHER" id="PTHR23268">
    <property type="entry name" value="T-CELL RECEPTOR BETA CHAIN"/>
    <property type="match status" value="1"/>
</dbReference>
<dbReference type="SUPFAM" id="SSF48726">
    <property type="entry name" value="Immunoglobulin"/>
    <property type="match status" value="1"/>
</dbReference>
<dbReference type="GO" id="GO:0005886">
    <property type="term" value="C:plasma membrane"/>
    <property type="evidence" value="ECO:0007669"/>
    <property type="project" value="TreeGrafter"/>
</dbReference>
<dbReference type="InterPro" id="IPR013783">
    <property type="entry name" value="Ig-like_fold"/>
</dbReference>
<evidence type="ECO:0000313" key="5">
    <source>
        <dbReference type="Ensembl" id="ENSAMXP00005046277.1"/>
    </source>
</evidence>
<dbReference type="CDD" id="cd00099">
    <property type="entry name" value="IgV"/>
    <property type="match status" value="1"/>
</dbReference>
<evidence type="ECO:0000256" key="1">
    <source>
        <dbReference type="ARBA" id="ARBA00022729"/>
    </source>
</evidence>
<evidence type="ECO:0000256" key="3">
    <source>
        <dbReference type="SAM" id="SignalP"/>
    </source>
</evidence>
<dbReference type="GO" id="GO:0002376">
    <property type="term" value="P:immune system process"/>
    <property type="evidence" value="ECO:0007669"/>
    <property type="project" value="UniProtKB-KW"/>
</dbReference>
<dbReference type="SMART" id="SM00409">
    <property type="entry name" value="IG"/>
    <property type="match status" value="1"/>
</dbReference>
<protein>
    <recommendedName>
        <fullName evidence="4">Ig-like domain-containing protein</fullName>
    </recommendedName>
</protein>
<evidence type="ECO:0000259" key="4">
    <source>
        <dbReference type="PROSITE" id="PS50835"/>
    </source>
</evidence>
<keyword evidence="2" id="KW-0391">Immunity</keyword>